<accession>A0A6G9YT38</accession>
<dbReference type="EMBL" id="CP046172">
    <property type="protein sequence ID" value="QIS16378.1"/>
    <property type="molecule type" value="Genomic_DNA"/>
</dbReference>
<dbReference type="SUPFAM" id="SSF48264">
    <property type="entry name" value="Cytochrome P450"/>
    <property type="match status" value="1"/>
</dbReference>
<protein>
    <submittedName>
        <fullName evidence="9">Cytochrome P450</fullName>
    </submittedName>
</protein>
<gene>
    <name evidence="9" type="ORF">F5544_42850</name>
</gene>
<evidence type="ECO:0000313" key="9">
    <source>
        <dbReference type="EMBL" id="QIS16378.1"/>
    </source>
</evidence>
<evidence type="ECO:0000256" key="8">
    <source>
        <dbReference type="RuleBase" id="RU000461"/>
    </source>
</evidence>
<keyword evidence="10" id="KW-1185">Reference proteome</keyword>
<organism evidence="9 10">
    <name type="scientific">Nocardia arthritidis</name>
    <dbReference type="NCBI Taxonomy" id="228602"/>
    <lineage>
        <taxon>Bacteria</taxon>
        <taxon>Bacillati</taxon>
        <taxon>Actinomycetota</taxon>
        <taxon>Actinomycetes</taxon>
        <taxon>Mycobacteriales</taxon>
        <taxon>Nocardiaceae</taxon>
        <taxon>Nocardia</taxon>
    </lineage>
</organism>
<keyword evidence="7 8" id="KW-0503">Monooxygenase</keyword>
<dbReference type="PANTHER" id="PTHR46696:SF4">
    <property type="entry name" value="BIOTIN BIOSYNTHESIS CYTOCHROME P450"/>
    <property type="match status" value="1"/>
</dbReference>
<name>A0A6G9YT38_9NOCA</name>
<dbReference type="GO" id="GO:0005506">
    <property type="term" value="F:iron ion binding"/>
    <property type="evidence" value="ECO:0007669"/>
    <property type="project" value="InterPro"/>
</dbReference>
<dbReference type="Proteomes" id="UP000503540">
    <property type="component" value="Chromosome"/>
</dbReference>
<keyword evidence="6 8" id="KW-0408">Iron</keyword>
<evidence type="ECO:0000313" key="10">
    <source>
        <dbReference type="Proteomes" id="UP000503540"/>
    </source>
</evidence>
<dbReference type="GO" id="GO:0006707">
    <property type="term" value="P:cholesterol catabolic process"/>
    <property type="evidence" value="ECO:0007669"/>
    <property type="project" value="TreeGrafter"/>
</dbReference>
<proteinExistence type="inferred from homology"/>
<evidence type="ECO:0000256" key="7">
    <source>
        <dbReference type="ARBA" id="ARBA00023033"/>
    </source>
</evidence>
<dbReference type="GO" id="GO:0008395">
    <property type="term" value="F:steroid hydroxylase activity"/>
    <property type="evidence" value="ECO:0007669"/>
    <property type="project" value="TreeGrafter"/>
</dbReference>
<keyword evidence="5 8" id="KW-0560">Oxidoreductase</keyword>
<evidence type="ECO:0000256" key="3">
    <source>
        <dbReference type="ARBA" id="ARBA00022617"/>
    </source>
</evidence>
<dbReference type="Pfam" id="PF00067">
    <property type="entry name" value="p450"/>
    <property type="match status" value="1"/>
</dbReference>
<reference evidence="9 10" key="1">
    <citation type="journal article" date="2019" name="ACS Chem. Biol.">
        <title>Identification and Mobilization of a Cryptic Antibiotic Biosynthesis Gene Locus from a Human-Pathogenic Nocardia Isolate.</title>
        <authorList>
            <person name="Herisse M."/>
            <person name="Ishida K."/>
            <person name="Porter J.L."/>
            <person name="Howden B."/>
            <person name="Hertweck C."/>
            <person name="Stinear T.P."/>
            <person name="Pidot S.J."/>
        </authorList>
    </citation>
    <scope>NUCLEOTIDE SEQUENCE [LARGE SCALE GENOMIC DNA]</scope>
    <source>
        <strain evidence="9 10">AUSMDU00012717</strain>
    </source>
</reference>
<evidence type="ECO:0000256" key="1">
    <source>
        <dbReference type="ARBA" id="ARBA00001971"/>
    </source>
</evidence>
<evidence type="ECO:0000256" key="6">
    <source>
        <dbReference type="ARBA" id="ARBA00023004"/>
    </source>
</evidence>
<comment type="similarity">
    <text evidence="2 8">Belongs to the cytochrome P450 family.</text>
</comment>
<dbReference type="PANTHER" id="PTHR46696">
    <property type="entry name" value="P450, PUTATIVE (EUROFUNG)-RELATED"/>
    <property type="match status" value="1"/>
</dbReference>
<dbReference type="CDD" id="cd20625">
    <property type="entry name" value="CYP164-like"/>
    <property type="match status" value="1"/>
</dbReference>
<evidence type="ECO:0000256" key="4">
    <source>
        <dbReference type="ARBA" id="ARBA00022723"/>
    </source>
</evidence>
<keyword evidence="3 8" id="KW-0349">Heme</keyword>
<dbReference type="Gene3D" id="1.10.630.10">
    <property type="entry name" value="Cytochrome P450"/>
    <property type="match status" value="1"/>
</dbReference>
<comment type="cofactor">
    <cofactor evidence="1">
        <name>heme</name>
        <dbReference type="ChEBI" id="CHEBI:30413"/>
    </cofactor>
</comment>
<dbReference type="PRINTS" id="PR00385">
    <property type="entry name" value="P450"/>
</dbReference>
<dbReference type="InterPro" id="IPR001128">
    <property type="entry name" value="Cyt_P450"/>
</dbReference>
<keyword evidence="4 8" id="KW-0479">Metal-binding</keyword>
<dbReference type="InterPro" id="IPR036396">
    <property type="entry name" value="Cyt_P450_sf"/>
</dbReference>
<dbReference type="PROSITE" id="PS00086">
    <property type="entry name" value="CYTOCHROME_P450"/>
    <property type="match status" value="1"/>
</dbReference>
<dbReference type="KEGG" id="nah:F5544_42850"/>
<dbReference type="FunFam" id="1.10.630.10:FF:000018">
    <property type="entry name" value="Cytochrome P450 monooxygenase"/>
    <property type="match status" value="1"/>
</dbReference>
<dbReference type="GO" id="GO:0036199">
    <property type="term" value="F:cholest-4-en-3-one 26-monooxygenase activity"/>
    <property type="evidence" value="ECO:0007669"/>
    <property type="project" value="TreeGrafter"/>
</dbReference>
<dbReference type="GO" id="GO:0020037">
    <property type="term" value="F:heme binding"/>
    <property type="evidence" value="ECO:0007669"/>
    <property type="project" value="InterPro"/>
</dbReference>
<dbReference type="InterPro" id="IPR017972">
    <property type="entry name" value="Cyt_P450_CS"/>
</dbReference>
<dbReference type="PRINTS" id="PR00359">
    <property type="entry name" value="BP450"/>
</dbReference>
<evidence type="ECO:0000256" key="5">
    <source>
        <dbReference type="ARBA" id="ARBA00023002"/>
    </source>
</evidence>
<sequence length="442" mass="49342">MPVGVSMTIGVSTRTRIWLRWVAYHAAPRAFLAMRARQGDPLARIMVGRNRCAELYPMIERVRADGRLVRTRYFTVTADHELCRTILRDNRFGVLTPENMDMGRPIRWILTKTDPGLPNPVEPPAMVAVDPPEHTRYRRPFTSAFTPRAIAKLNDRIVEVTDQLLDQLAERPRPDLIADFACRLPVAIIAEILGVPDEDHDMLLSWGHSGAPLLDLGLSWRTYREAIAILVDGDDYFDRHIDRLSADPDASILSHLAEQRELGRRELSANSTLLLGAGFETTVNLIGNGIVQLLAHPEQLALLRDEPDRWPNAVEEILRYESPVQMTVRRVNSDLELAGQHLPAGTTLVLLLGGANRDPAAFDDPNRFDITRANARDHLAFGSGIHACLGAALARMEGATALRALFERYPDLRLDGAPVRRDLVTLHGYQRLPAKLAVPVAH</sequence>
<evidence type="ECO:0000256" key="2">
    <source>
        <dbReference type="ARBA" id="ARBA00010617"/>
    </source>
</evidence>
<dbReference type="InterPro" id="IPR002397">
    <property type="entry name" value="Cyt_P450_B"/>
</dbReference>
<dbReference type="AlphaFoldDB" id="A0A6G9YT38"/>